<dbReference type="RefSeq" id="WP_067699698.1">
    <property type="nucleotide sequence ID" value="NZ_LLZH01000294.1"/>
</dbReference>
<dbReference type="Proteomes" id="UP000053244">
    <property type="component" value="Unassembled WGS sequence"/>
</dbReference>
<protein>
    <recommendedName>
        <fullName evidence="3">DNA-binding protein</fullName>
    </recommendedName>
</protein>
<keyword evidence="2" id="KW-1185">Reference proteome</keyword>
<sequence>MSEALLAAGAILTGPAGEPGLDTVTARSYRHPVLPGRTVVRLVGATLGPAEDLTMEFLGFTAGDPVPVGHARAQALGFPAWALVHDPANGRHALALVKDIEKLARTARSKPGLAVDGYHALADRLGAAAPQFLPTFWEQAGRAFLDAGNPRMAGTCFTGARRAEQVHGLVIDEDRVRDVHLEFAFGGALTAAMLTAYARGVTDRRSAAEAYHLVRSLAVRRVAGGLAPHASMAADLARLAKAAGLDAEAEADAVAGQLLVFPATVRAHPSVWKAYRKSLVRLGKRDAAVRDRLRQLVPEPPGYDTDMTDQWLELLDAAGATGELIPPESPDGTASRWLERFLAGREAGRITGRSARLIALVERMLPRLVAEGGLTIASRPWSAELDLLDLCLAGGVPVRCGEQAGDHLPLESWVSDTGPGRRDLAAIAADPVWRPLLRRSVRTAVSRARSGDSLTGPALPAETLTVAFGAPGVRDLLVEELTEQTVRAGQGTVASLDFDLTSLAPLWSPAGMALVPDGFRRLLAVDVPGVVRRTLRAGLPVELSWPAYEAAAKQKLRVSFGDAWPDLVVHDHLSAHVIAPGDRVTEHVFRLPGATYQDVSCRLVDGDLLVAGWNWDGRDAYWSSHPADVFDDDLRVHPVAWGVAALQLPLPGGGVTTGTRPVHPGDRVGPGTAYPLATDGQALWLCEPSPEHGWRWREFDPRTGQYGRISMPTFFTGAPDGHRLVEQVCQLRPAPAAFAGSPLGRRDGLVGWRAEITADGDQAGESVDGRRVTLPQRTLSRFDRDSGSSRLSAAVLLPGATVPLPITRTDGHSRGRLQIWTADGEHLLAEQPDGTSTLPPLAWWHGLRARDEAGSAALRELDEATAAALLIVDGAVTGTAQVKAAVAANLAAHLPAVTDEVLRDRIVEVVARAVRLRRRITEIPQHLDAVPAAAGPAPAVADDVLEEAWRGLCGFSHQTHHGYGTGREGRHDILAQVGAVAATLGGDEPVPLRAVEPVWLPLLAGPGAVALRAASPVTGDDGRRALAAFLATVAGTPLDGGAPLRVLYLSHPDKAPAHPNSRHTVLLPGEQQYYGKDRTVTHAGVQLTPFDPPAGMTLEEELRAGGRLSGERLRTFGALLAEHGPAPWRPEAAEALAAATGMTRAEAILLLAGLPGIASWEANFLTAGQRTVLGLTSAHAKVGQAALRELTPPQRVALLDAAMPADPAALWTHGPDVPAVAEVWIRIRGRRTPVPEDLVAELARITDRERAAAVLQAIAGPGPGDWLSTDGRTERGGWSLQTRAATGVPFDEGYLHAAAAALPWLAYGLTWDDPLRAGLPEALRLIRERLRHPHLAVGTGEHEATARPAAGPALVDGCTYGGTVRHHVVPALLSGPDDPVLGLIDDDTASSLRVVLGGWLDRVVAAPAGAGGDPHDPRVAAPELVDAAGARLGVDRAAATYYLQVLALPDPTDKAVQKWNGWNVAALRKAQTVLTDNGLLVAAKRERAARPVFLPGGWTPARVPRLPVETWKLPLYLHLSGRQFVTLPLPQLFAAAWARITAGDVPRYHDLQEKL</sequence>
<dbReference type="OrthoDB" id="218750at2"/>
<accession>A0A101JJ58</accession>
<evidence type="ECO:0000313" key="1">
    <source>
        <dbReference type="EMBL" id="KUL27845.1"/>
    </source>
</evidence>
<reference evidence="1 2" key="1">
    <citation type="submission" date="2015-10" db="EMBL/GenBank/DDBJ databases">
        <authorList>
            <person name="Gilbert D.G."/>
        </authorList>
    </citation>
    <scope>NUCLEOTIDE SEQUENCE [LARGE SCALE GENOMIC DNA]</scope>
    <source>
        <strain evidence="1 2">NRRL B-16712</strain>
    </source>
</reference>
<name>A0A101JJ58_9ACTN</name>
<organism evidence="1 2">
    <name type="scientific">Actinoplanes awajinensis subsp. mycoplanecinus</name>
    <dbReference type="NCBI Taxonomy" id="135947"/>
    <lineage>
        <taxon>Bacteria</taxon>
        <taxon>Bacillati</taxon>
        <taxon>Actinomycetota</taxon>
        <taxon>Actinomycetes</taxon>
        <taxon>Micromonosporales</taxon>
        <taxon>Micromonosporaceae</taxon>
        <taxon>Actinoplanes</taxon>
    </lineage>
</organism>
<evidence type="ECO:0000313" key="2">
    <source>
        <dbReference type="Proteomes" id="UP000053244"/>
    </source>
</evidence>
<dbReference type="EMBL" id="LLZH01000294">
    <property type="protein sequence ID" value="KUL27845.1"/>
    <property type="molecule type" value="Genomic_DNA"/>
</dbReference>
<comment type="caution">
    <text evidence="1">The sequence shown here is derived from an EMBL/GenBank/DDBJ whole genome shotgun (WGS) entry which is preliminary data.</text>
</comment>
<proteinExistence type="predicted"/>
<gene>
    <name evidence="1" type="ORF">ADL15_33975</name>
</gene>
<evidence type="ECO:0008006" key="3">
    <source>
        <dbReference type="Google" id="ProtNLM"/>
    </source>
</evidence>